<evidence type="ECO:0000313" key="2">
    <source>
        <dbReference type="EMBL" id="RZC80085.1"/>
    </source>
</evidence>
<feature type="compositionally biased region" description="Polar residues" evidence="1">
    <location>
        <begin position="41"/>
        <end position="52"/>
    </location>
</feature>
<accession>A0A4Y7L7D6</accession>
<sequence>MAMDRHECVSAEGTIFLMNFDFKAKHKSSENLNERQGRLECSSTASTQATETLKSRNHDGQDFVQEQRTFCQNINEVKHTDDQNQLKHLANIKNACNSCAHVKFTQVELCVISPPCMFHHGCCTSR</sequence>
<keyword evidence="3" id="KW-1185">Reference proteome</keyword>
<reference evidence="2 3" key="1">
    <citation type="journal article" date="2018" name="Science">
        <title>The opium poppy genome and morphinan production.</title>
        <authorList>
            <person name="Guo L."/>
            <person name="Winzer T."/>
            <person name="Yang X."/>
            <person name="Li Y."/>
            <person name="Ning Z."/>
            <person name="He Z."/>
            <person name="Teodor R."/>
            <person name="Lu Y."/>
            <person name="Bowser T.A."/>
            <person name="Graham I.A."/>
            <person name="Ye K."/>
        </authorList>
    </citation>
    <scope>NUCLEOTIDE SEQUENCE [LARGE SCALE GENOMIC DNA]</scope>
    <source>
        <strain evidence="3">cv. HN1</strain>
        <tissue evidence="2">Leaves</tissue>
    </source>
</reference>
<protein>
    <submittedName>
        <fullName evidence="2">Uncharacterized protein</fullName>
    </submittedName>
</protein>
<dbReference type="EMBL" id="CM010724">
    <property type="protein sequence ID" value="RZC80085.1"/>
    <property type="molecule type" value="Genomic_DNA"/>
</dbReference>
<dbReference type="Gramene" id="RZC80085">
    <property type="protein sequence ID" value="RZC80085"/>
    <property type="gene ID" value="C5167_042661"/>
</dbReference>
<dbReference type="AlphaFoldDB" id="A0A4Y7L7D6"/>
<evidence type="ECO:0000256" key="1">
    <source>
        <dbReference type="SAM" id="MobiDB-lite"/>
    </source>
</evidence>
<gene>
    <name evidence="2" type="ORF">C5167_042661</name>
</gene>
<name>A0A4Y7L7D6_PAPSO</name>
<proteinExistence type="predicted"/>
<dbReference type="Proteomes" id="UP000316621">
    <property type="component" value="Chromosome 10"/>
</dbReference>
<feature type="region of interest" description="Disordered" evidence="1">
    <location>
        <begin position="31"/>
        <end position="60"/>
    </location>
</feature>
<evidence type="ECO:0000313" key="3">
    <source>
        <dbReference type="Proteomes" id="UP000316621"/>
    </source>
</evidence>
<organism evidence="2 3">
    <name type="scientific">Papaver somniferum</name>
    <name type="common">Opium poppy</name>
    <dbReference type="NCBI Taxonomy" id="3469"/>
    <lineage>
        <taxon>Eukaryota</taxon>
        <taxon>Viridiplantae</taxon>
        <taxon>Streptophyta</taxon>
        <taxon>Embryophyta</taxon>
        <taxon>Tracheophyta</taxon>
        <taxon>Spermatophyta</taxon>
        <taxon>Magnoliopsida</taxon>
        <taxon>Ranunculales</taxon>
        <taxon>Papaveraceae</taxon>
        <taxon>Papaveroideae</taxon>
        <taxon>Papaver</taxon>
    </lineage>
</organism>